<dbReference type="PANTHER" id="PTHR42834">
    <property type="entry name" value="ENDONUCLEASE/EXONUCLEASE/PHOSPHATASE FAMILY PROTEIN (AFU_ORTHOLOGUE AFUA_3G09210)"/>
    <property type="match status" value="1"/>
</dbReference>
<evidence type="ECO:0000256" key="1">
    <source>
        <dbReference type="SAM" id="MobiDB-lite"/>
    </source>
</evidence>
<organism evidence="3 4">
    <name type="scientific">Streptomyces oryzae</name>
    <dbReference type="NCBI Taxonomy" id="1434886"/>
    <lineage>
        <taxon>Bacteria</taxon>
        <taxon>Bacillati</taxon>
        <taxon>Actinomycetota</taxon>
        <taxon>Actinomycetes</taxon>
        <taxon>Kitasatosporales</taxon>
        <taxon>Streptomycetaceae</taxon>
        <taxon>Streptomyces</taxon>
    </lineage>
</organism>
<comment type="caution">
    <text evidence="3">The sequence shown here is derived from an EMBL/GenBank/DDBJ whole genome shotgun (WGS) entry which is preliminary data.</text>
</comment>
<feature type="region of interest" description="Disordered" evidence="1">
    <location>
        <begin position="480"/>
        <end position="506"/>
    </location>
</feature>
<feature type="region of interest" description="Disordered" evidence="1">
    <location>
        <begin position="37"/>
        <end position="64"/>
    </location>
</feature>
<evidence type="ECO:0000259" key="2">
    <source>
        <dbReference type="Pfam" id="PF03372"/>
    </source>
</evidence>
<dbReference type="Pfam" id="PF03372">
    <property type="entry name" value="Exo_endo_phos"/>
    <property type="match status" value="1"/>
</dbReference>
<reference evidence="3 4" key="1">
    <citation type="submission" date="2020-11" db="EMBL/GenBank/DDBJ databases">
        <title>Streptomyces spirodelae sp. nov., isolated from duckweed.</title>
        <authorList>
            <person name="Saimee Y."/>
            <person name="Duangmal K."/>
        </authorList>
    </citation>
    <scope>NUCLEOTIDE SEQUENCE [LARGE SCALE GENOMIC DNA]</scope>
    <source>
        <strain evidence="3 4">S16-07</strain>
    </source>
</reference>
<dbReference type="SUPFAM" id="SSF56219">
    <property type="entry name" value="DNase I-like"/>
    <property type="match status" value="1"/>
</dbReference>
<evidence type="ECO:0000313" key="3">
    <source>
        <dbReference type="EMBL" id="MBO8190818.1"/>
    </source>
</evidence>
<dbReference type="EMBL" id="JADKMA010000010">
    <property type="protein sequence ID" value="MBO8190818.1"/>
    <property type="molecule type" value="Genomic_DNA"/>
</dbReference>
<keyword evidence="3" id="KW-0255">Endonuclease</keyword>
<dbReference type="PANTHER" id="PTHR42834:SF1">
    <property type="entry name" value="ENDONUCLEASE_EXONUCLEASE_PHOSPHATASE FAMILY PROTEIN (AFU_ORTHOLOGUE AFUA_3G09210)"/>
    <property type="match status" value="1"/>
</dbReference>
<gene>
    <name evidence="3" type="ORF">ITI46_03765</name>
</gene>
<sequence>MLYARRDCRAAYAHADRARVARARAATSVFPHVLRRPSVPSRPSFRSSFRSSPTSSARSSARPLSRLTRSATLTVATVCGTLLVLPAAPGAAASYSAADSAASPRIHDIQGSTRLSPLAGQRVAGVPGIVTGVRDFGTSRGFWLQDPDPDKDPATSEGIFVYTGKDSPGVSAGDALRVSGKVQEYYPGGKDAGGQSVTELTDGSWKPADSVTRGKLPEAIRLTPRSIPEAYAPDAGGSSIENRTLRPNRYALDRYEALEGMRVSVSDVRVTGPTSRYHDLWVTTDPKQNPTPRGGTLYGSYEDQNGARMKVSSLLPLSEHPFPKADVGDELRGSTEGPLDYEQYGGYTLRATTLGEHRDNHLPRERTRKQRGDELAVATYNVENLSPKSEPAKFERLAEGLVTNLSSPDIVTVEEVQDNTGPDDDGTVAADKTLKMLTEAIKKAGGPSYEWRQVDPADKADGGQPGGNIRVAFLYNPERVSFTDRPGGDTTTPVEVQDKGGKPALSVSPGRIAPQDDAWKASRKPLAGEFRFRGRTVFVVANHFSSKGGGDLDGDQPMEGRFQPPARHSEPQRVQQAKLVNGFVRDIRNIDPNALVVAGGDFNDFPFSPSLKTLRSGHALTSPMNRLPGNERYGYVFNGNSQALDHLLTSPGAGRPDYDIVHINAEFTDQTSDHDPSVVRIRR</sequence>
<name>A0ABS3X646_9ACTN</name>
<feature type="domain" description="Endonuclease/exonuclease/phosphatase" evidence="2">
    <location>
        <begin position="378"/>
        <end position="674"/>
    </location>
</feature>
<dbReference type="Gene3D" id="3.60.10.10">
    <property type="entry name" value="Endonuclease/exonuclease/phosphatase"/>
    <property type="match status" value="1"/>
</dbReference>
<keyword evidence="4" id="KW-1185">Reference proteome</keyword>
<dbReference type="InterPro" id="IPR005135">
    <property type="entry name" value="Endo/exonuclease/phosphatase"/>
</dbReference>
<dbReference type="Proteomes" id="UP001519064">
    <property type="component" value="Unassembled WGS sequence"/>
</dbReference>
<evidence type="ECO:0000313" key="4">
    <source>
        <dbReference type="Proteomes" id="UP001519064"/>
    </source>
</evidence>
<keyword evidence="3" id="KW-0378">Hydrolase</keyword>
<accession>A0ABS3X646</accession>
<proteinExistence type="predicted"/>
<dbReference type="GO" id="GO:0004519">
    <property type="term" value="F:endonuclease activity"/>
    <property type="evidence" value="ECO:0007669"/>
    <property type="project" value="UniProtKB-KW"/>
</dbReference>
<dbReference type="CDD" id="cd04486">
    <property type="entry name" value="YhcR_OBF_like"/>
    <property type="match status" value="1"/>
</dbReference>
<feature type="region of interest" description="Disordered" evidence="1">
    <location>
        <begin position="187"/>
        <end position="212"/>
    </location>
</feature>
<protein>
    <submittedName>
        <fullName evidence="3">Endonuclease/exonuclease/phosphatase family protein</fullName>
    </submittedName>
</protein>
<keyword evidence="3" id="KW-0540">Nuclease</keyword>
<dbReference type="InterPro" id="IPR036691">
    <property type="entry name" value="Endo/exonu/phosph_ase_sf"/>
</dbReference>